<dbReference type="Gene3D" id="3.10.100.10">
    <property type="entry name" value="Mannose-Binding Protein A, subunit A"/>
    <property type="match status" value="1"/>
</dbReference>
<evidence type="ECO:0000313" key="5">
    <source>
        <dbReference type="Proteomes" id="UP000887540"/>
    </source>
</evidence>
<keyword evidence="2" id="KW-0732">Signal</keyword>
<dbReference type="InterPro" id="IPR050373">
    <property type="entry name" value="Fibrinogen_C-term_domain"/>
</dbReference>
<dbReference type="AlphaFoldDB" id="A0A914CWB8"/>
<feature type="chain" id="PRO_5037907863" evidence="2">
    <location>
        <begin position="19"/>
        <end position="315"/>
    </location>
</feature>
<evidence type="ECO:0000259" key="4">
    <source>
        <dbReference type="PROSITE" id="PS51406"/>
    </source>
</evidence>
<keyword evidence="1" id="KW-1015">Disulfide bond</keyword>
<organism evidence="5 6">
    <name type="scientific">Acrobeloides nanus</name>
    <dbReference type="NCBI Taxonomy" id="290746"/>
    <lineage>
        <taxon>Eukaryota</taxon>
        <taxon>Metazoa</taxon>
        <taxon>Ecdysozoa</taxon>
        <taxon>Nematoda</taxon>
        <taxon>Chromadorea</taxon>
        <taxon>Rhabditida</taxon>
        <taxon>Tylenchina</taxon>
        <taxon>Cephalobomorpha</taxon>
        <taxon>Cephaloboidea</taxon>
        <taxon>Cephalobidae</taxon>
        <taxon>Acrobeloides</taxon>
    </lineage>
</organism>
<keyword evidence="5" id="KW-1185">Reference proteome</keyword>
<feature type="domain" description="Fibrinogen C-terminal" evidence="4">
    <location>
        <begin position="84"/>
        <end position="315"/>
    </location>
</feature>
<dbReference type="InterPro" id="IPR002181">
    <property type="entry name" value="Fibrinogen_a/b/g_C_dom"/>
</dbReference>
<dbReference type="Pfam" id="PF00147">
    <property type="entry name" value="Fibrinogen_C"/>
    <property type="match status" value="1"/>
</dbReference>
<dbReference type="SUPFAM" id="SSF56496">
    <property type="entry name" value="Fibrinogen C-terminal domain-like"/>
    <property type="match status" value="1"/>
</dbReference>
<dbReference type="NCBIfam" id="NF040941">
    <property type="entry name" value="GGGWT_bact"/>
    <property type="match status" value="1"/>
</dbReference>
<protein>
    <submittedName>
        <fullName evidence="6">Fibrinogen C-terminal domain-containing protein</fullName>
    </submittedName>
</protein>
<name>A0A914CWB8_9BILA</name>
<proteinExistence type="predicted"/>
<feature type="signal peptide" evidence="2">
    <location>
        <begin position="1"/>
        <end position="18"/>
    </location>
</feature>
<accession>A0A914CWB8</accession>
<sequence length="315" mass="35387">MLCLVPSFLCLLQKFGTCSYYWLGGRWNSGNYQWADGSSFNYTHFGPGDENKDKACIDIHTGTSNWHTNDCQQQECFICEKNADEPSNRASDCKQLMSQGQTASGVYTIYVNGAPKTVYCDMQTDGGGWTVIQQRVNGAVSFWDQTWQAYKNGFGVAGAATEFWAGNDLIHQLTTQTSGNILRVDLWGDRNPNSTNPNIYLTSNYNFSLNDESTEYTPNIWSTFPGVGNASTGWYDITYINGTKFSTIDHINDPMQTCVTDYHLGGWWLHYCTTSSLNGQYIPPISYGNGYGMFWVVNGYEIINPTKSKMMIRSI</sequence>
<dbReference type="InterPro" id="IPR001304">
    <property type="entry name" value="C-type_lectin-like"/>
</dbReference>
<evidence type="ECO:0000256" key="2">
    <source>
        <dbReference type="SAM" id="SignalP"/>
    </source>
</evidence>
<dbReference type="InterPro" id="IPR036056">
    <property type="entry name" value="Fibrinogen-like_C"/>
</dbReference>
<dbReference type="Pfam" id="PF00059">
    <property type="entry name" value="Lectin_C"/>
    <property type="match status" value="1"/>
</dbReference>
<dbReference type="SMART" id="SM00186">
    <property type="entry name" value="FBG"/>
    <property type="match status" value="1"/>
</dbReference>
<dbReference type="PROSITE" id="PS51406">
    <property type="entry name" value="FIBRINOGEN_C_2"/>
    <property type="match status" value="1"/>
</dbReference>
<reference evidence="6" key="1">
    <citation type="submission" date="2022-11" db="UniProtKB">
        <authorList>
            <consortium name="WormBaseParasite"/>
        </authorList>
    </citation>
    <scope>IDENTIFICATION</scope>
</reference>
<dbReference type="CDD" id="cd00037">
    <property type="entry name" value="CLECT"/>
    <property type="match status" value="1"/>
</dbReference>
<evidence type="ECO:0000256" key="1">
    <source>
        <dbReference type="ARBA" id="ARBA00023157"/>
    </source>
</evidence>
<dbReference type="InterPro" id="IPR020837">
    <property type="entry name" value="Fibrinogen_CS"/>
</dbReference>
<dbReference type="PANTHER" id="PTHR19143">
    <property type="entry name" value="FIBRINOGEN/TENASCIN/ANGIOPOEITIN"/>
    <property type="match status" value="1"/>
</dbReference>
<feature type="domain" description="C-type lectin" evidence="3">
    <location>
        <begin position="1"/>
        <end position="80"/>
    </location>
</feature>
<dbReference type="InterPro" id="IPR016186">
    <property type="entry name" value="C-type_lectin-like/link_sf"/>
</dbReference>
<dbReference type="InterPro" id="IPR014716">
    <property type="entry name" value="Fibrinogen_a/b/g_C_1"/>
</dbReference>
<dbReference type="Proteomes" id="UP000887540">
    <property type="component" value="Unplaced"/>
</dbReference>
<dbReference type="GO" id="GO:0005615">
    <property type="term" value="C:extracellular space"/>
    <property type="evidence" value="ECO:0007669"/>
    <property type="project" value="TreeGrafter"/>
</dbReference>
<dbReference type="Gene3D" id="3.90.215.10">
    <property type="entry name" value="Gamma Fibrinogen, chain A, domain 1"/>
    <property type="match status" value="1"/>
</dbReference>
<evidence type="ECO:0000313" key="6">
    <source>
        <dbReference type="WBParaSite" id="ACRNAN_scaffold1450.g30330.t1"/>
    </source>
</evidence>
<dbReference type="WBParaSite" id="ACRNAN_scaffold1450.g30330.t1">
    <property type="protein sequence ID" value="ACRNAN_scaffold1450.g30330.t1"/>
    <property type="gene ID" value="ACRNAN_scaffold1450.g30330"/>
</dbReference>
<dbReference type="PROSITE" id="PS00514">
    <property type="entry name" value="FIBRINOGEN_C_1"/>
    <property type="match status" value="1"/>
</dbReference>
<dbReference type="InterPro" id="IPR016187">
    <property type="entry name" value="CTDL_fold"/>
</dbReference>
<evidence type="ECO:0000259" key="3">
    <source>
        <dbReference type="PROSITE" id="PS50041"/>
    </source>
</evidence>
<dbReference type="PROSITE" id="PS50041">
    <property type="entry name" value="C_TYPE_LECTIN_2"/>
    <property type="match status" value="1"/>
</dbReference>
<dbReference type="PANTHER" id="PTHR19143:SF327">
    <property type="entry name" value="FI21813P1-RELATED"/>
    <property type="match status" value="1"/>
</dbReference>
<dbReference type="SUPFAM" id="SSF56436">
    <property type="entry name" value="C-type lectin-like"/>
    <property type="match status" value="1"/>
</dbReference>